<dbReference type="Gene3D" id="3.20.20.80">
    <property type="entry name" value="Glycosidases"/>
    <property type="match status" value="1"/>
</dbReference>
<accession>A0A840BKL2</accession>
<protein>
    <submittedName>
        <fullName evidence="1">Uncharacterized protein</fullName>
    </submittedName>
</protein>
<proteinExistence type="predicted"/>
<organism evidence="1 2">
    <name type="scientific">Niveibacterium umoris</name>
    <dbReference type="NCBI Taxonomy" id="1193620"/>
    <lineage>
        <taxon>Bacteria</taxon>
        <taxon>Pseudomonadati</taxon>
        <taxon>Pseudomonadota</taxon>
        <taxon>Betaproteobacteria</taxon>
        <taxon>Rhodocyclales</taxon>
        <taxon>Rhodocyclaceae</taxon>
        <taxon>Niveibacterium</taxon>
    </lineage>
</organism>
<reference evidence="1 2" key="1">
    <citation type="submission" date="2020-08" db="EMBL/GenBank/DDBJ databases">
        <title>Genomic Encyclopedia of Type Strains, Phase IV (KMG-IV): sequencing the most valuable type-strain genomes for metagenomic binning, comparative biology and taxonomic classification.</title>
        <authorList>
            <person name="Goeker M."/>
        </authorList>
    </citation>
    <scope>NUCLEOTIDE SEQUENCE [LARGE SCALE GENOMIC DNA]</scope>
    <source>
        <strain evidence="1 2">DSM 106739</strain>
    </source>
</reference>
<gene>
    <name evidence="1" type="ORF">GGR36_003447</name>
</gene>
<dbReference type="EMBL" id="JACIET010000002">
    <property type="protein sequence ID" value="MBB4014101.1"/>
    <property type="molecule type" value="Genomic_DNA"/>
</dbReference>
<comment type="caution">
    <text evidence="1">The sequence shown here is derived from an EMBL/GenBank/DDBJ whole genome shotgun (WGS) entry which is preliminary data.</text>
</comment>
<dbReference type="Proteomes" id="UP000561045">
    <property type="component" value="Unassembled WGS sequence"/>
</dbReference>
<evidence type="ECO:0000313" key="1">
    <source>
        <dbReference type="EMBL" id="MBB4014101.1"/>
    </source>
</evidence>
<dbReference type="InterPro" id="IPR017853">
    <property type="entry name" value="GH"/>
</dbReference>
<dbReference type="RefSeq" id="WP_183635992.1">
    <property type="nucleotide sequence ID" value="NZ_BAABLE010000005.1"/>
</dbReference>
<keyword evidence="2" id="KW-1185">Reference proteome</keyword>
<dbReference type="SUPFAM" id="SSF51445">
    <property type="entry name" value="(Trans)glycosidases"/>
    <property type="match status" value="1"/>
</dbReference>
<sequence length="484" mass="52825">MTIERIVATPNPSGLAFGFWEDYDRQAVTLELLGKRPTSRAGFDAWAKIETAPGTYDFAAFDAGSGRIYQQIHQYGETIFAAINISFSDEITPGKRTIPGFYPGRISDPTTRAAAKQFLRAYVQHMLALVGRFTLTIDYEIVSNYRLSAPGSEARAAEWGAWYVEAAAVARQAAADAGKADWLRLQPIVNGNPFDTGNPIGLGPAHNPWLINVVAASDALALDTYHSDPGVPASDPKRTLDIIKFWLDNYAGTKDVVVTENGFTTITEVDPTITRAQRDWKNTGTEAEQAAYFQSLFEQLKSANLPGGAFRNRLRSFNIWAIADNVVKPVGNEDRYFGLIRDDGTAKPAAAIVKSAIGWFESDPVMRPWNPAGVGTDVSAALKAGNANVALGYRNGDDFDFLRYHDSSLAEASHYTLEISLDAPASLIISINGAKWLLQNSQSALTLDVTPYCKPGAANTIYIYVTDSVFPSARTVRQVRLVHS</sequence>
<evidence type="ECO:0000313" key="2">
    <source>
        <dbReference type="Proteomes" id="UP000561045"/>
    </source>
</evidence>
<dbReference type="AlphaFoldDB" id="A0A840BKL2"/>
<name>A0A840BKL2_9RHOO</name>